<reference evidence="1 2" key="1">
    <citation type="submission" date="2020-03" db="EMBL/GenBank/DDBJ databases">
        <title>Above-ground endophytic microbial communities from plants in different locations in the United States.</title>
        <authorList>
            <person name="Frank C."/>
        </authorList>
    </citation>
    <scope>NUCLEOTIDE SEQUENCE [LARGE SCALE GENOMIC DNA]</scope>
    <source>
        <strain evidence="1 2">WW7</strain>
    </source>
</reference>
<accession>A0ABX0TDW1</accession>
<protein>
    <submittedName>
        <fullName evidence="1">Uncharacterized protein</fullName>
    </submittedName>
</protein>
<proteinExistence type="predicted"/>
<evidence type="ECO:0000313" key="2">
    <source>
        <dbReference type="Proteomes" id="UP001318300"/>
    </source>
</evidence>
<dbReference type="Proteomes" id="UP001318300">
    <property type="component" value="Unassembled WGS sequence"/>
</dbReference>
<organism evidence="1 2">
    <name type="scientific">Curtobacterium salicis</name>
    <dbReference type="NCBI Taxonomy" id="1779862"/>
    <lineage>
        <taxon>Bacteria</taxon>
        <taxon>Bacillati</taxon>
        <taxon>Actinomycetota</taxon>
        <taxon>Actinomycetes</taxon>
        <taxon>Micrococcales</taxon>
        <taxon>Microbacteriaceae</taxon>
        <taxon>Curtobacterium</taxon>
    </lineage>
</organism>
<keyword evidence="2" id="KW-1185">Reference proteome</keyword>
<name>A0ABX0TDW1_9MICO</name>
<evidence type="ECO:0000313" key="1">
    <source>
        <dbReference type="EMBL" id="NII42621.1"/>
    </source>
</evidence>
<comment type="caution">
    <text evidence="1">The sequence shown here is derived from an EMBL/GenBank/DDBJ whole genome shotgun (WGS) entry which is preliminary data.</text>
</comment>
<sequence length="67" mass="7291">MLTETRSYAERLFDSRQIGKFSRDDAAQALREPAERLGAQYAPDALATLLDAARASSPAVSAPTEQH</sequence>
<dbReference type="RefSeq" id="WP_166781612.1">
    <property type="nucleotide sequence ID" value="NZ_JAAOYO010000006.1"/>
</dbReference>
<dbReference type="EMBL" id="JAAOYO010000006">
    <property type="protein sequence ID" value="NII42621.1"/>
    <property type="molecule type" value="Genomic_DNA"/>
</dbReference>
<gene>
    <name evidence="1" type="ORF">E9228_003295</name>
</gene>